<evidence type="ECO:0000256" key="5">
    <source>
        <dbReference type="SAM" id="Phobius"/>
    </source>
</evidence>
<feature type="transmembrane region" description="Helical" evidence="5">
    <location>
        <begin position="343"/>
        <end position="362"/>
    </location>
</feature>
<dbReference type="InterPro" id="IPR051533">
    <property type="entry name" value="WaaL-like"/>
</dbReference>
<dbReference type="Proteomes" id="UP000183952">
    <property type="component" value="Unassembled WGS sequence"/>
</dbReference>
<gene>
    <name evidence="7" type="ORF">SAMN02745248_01871</name>
</gene>
<accession>A0A1M6Q2A9</accession>
<keyword evidence="3 5" id="KW-1133">Transmembrane helix</keyword>
<feature type="transmembrane region" description="Helical" evidence="5">
    <location>
        <begin position="21"/>
        <end position="41"/>
    </location>
</feature>
<feature type="transmembrane region" description="Helical" evidence="5">
    <location>
        <begin position="205"/>
        <end position="223"/>
    </location>
</feature>
<organism evidence="7 8">
    <name type="scientific">Hathewaya proteolytica DSM 3090</name>
    <dbReference type="NCBI Taxonomy" id="1121331"/>
    <lineage>
        <taxon>Bacteria</taxon>
        <taxon>Bacillati</taxon>
        <taxon>Bacillota</taxon>
        <taxon>Clostridia</taxon>
        <taxon>Eubacteriales</taxon>
        <taxon>Clostridiaceae</taxon>
        <taxon>Hathewaya</taxon>
    </lineage>
</organism>
<protein>
    <recommendedName>
        <fullName evidence="6">O-antigen ligase-related domain-containing protein</fullName>
    </recommendedName>
</protein>
<dbReference type="Pfam" id="PF04932">
    <property type="entry name" value="Wzy_C"/>
    <property type="match status" value="1"/>
</dbReference>
<reference evidence="7 8" key="1">
    <citation type="submission" date="2016-11" db="EMBL/GenBank/DDBJ databases">
        <authorList>
            <person name="Jaros S."/>
            <person name="Januszkiewicz K."/>
            <person name="Wedrychowicz H."/>
        </authorList>
    </citation>
    <scope>NUCLEOTIDE SEQUENCE [LARGE SCALE GENOMIC DNA]</scope>
    <source>
        <strain evidence="7 8">DSM 3090</strain>
    </source>
</reference>
<dbReference type="OrthoDB" id="2088278at2"/>
<dbReference type="AlphaFoldDB" id="A0A1M6Q2A9"/>
<evidence type="ECO:0000256" key="3">
    <source>
        <dbReference type="ARBA" id="ARBA00022989"/>
    </source>
</evidence>
<keyword evidence="2 5" id="KW-0812">Transmembrane</keyword>
<dbReference type="InterPro" id="IPR007016">
    <property type="entry name" value="O-antigen_ligase-rel_domated"/>
</dbReference>
<feature type="transmembrane region" description="Helical" evidence="5">
    <location>
        <begin position="47"/>
        <end position="65"/>
    </location>
</feature>
<evidence type="ECO:0000313" key="8">
    <source>
        <dbReference type="Proteomes" id="UP000183952"/>
    </source>
</evidence>
<evidence type="ECO:0000256" key="4">
    <source>
        <dbReference type="ARBA" id="ARBA00023136"/>
    </source>
</evidence>
<feature type="domain" description="O-antigen ligase-related" evidence="6">
    <location>
        <begin position="188"/>
        <end position="327"/>
    </location>
</feature>
<dbReference type="PANTHER" id="PTHR37422:SF17">
    <property type="entry name" value="O-ANTIGEN LIGASE"/>
    <property type="match status" value="1"/>
</dbReference>
<keyword evidence="8" id="KW-1185">Reference proteome</keyword>
<proteinExistence type="predicted"/>
<name>A0A1M6Q2A9_9CLOT</name>
<dbReference type="GO" id="GO:0016020">
    <property type="term" value="C:membrane"/>
    <property type="evidence" value="ECO:0007669"/>
    <property type="project" value="UniProtKB-SubCell"/>
</dbReference>
<feature type="transmembrane region" description="Helical" evidence="5">
    <location>
        <begin position="122"/>
        <end position="137"/>
    </location>
</feature>
<dbReference type="STRING" id="1121331.SAMN02745248_01871"/>
<evidence type="ECO:0000259" key="6">
    <source>
        <dbReference type="Pfam" id="PF04932"/>
    </source>
</evidence>
<feature type="transmembrane region" description="Helical" evidence="5">
    <location>
        <begin position="230"/>
        <end position="251"/>
    </location>
</feature>
<dbReference type="EMBL" id="FRAD01000015">
    <property type="protein sequence ID" value="SHK14369.1"/>
    <property type="molecule type" value="Genomic_DNA"/>
</dbReference>
<feature type="transmembrane region" description="Helical" evidence="5">
    <location>
        <begin position="157"/>
        <end position="176"/>
    </location>
</feature>
<dbReference type="RefSeq" id="WP_072903831.1">
    <property type="nucleotide sequence ID" value="NZ_FRAD01000015.1"/>
</dbReference>
<dbReference type="PANTHER" id="PTHR37422">
    <property type="entry name" value="TEICHURONIC ACID BIOSYNTHESIS PROTEIN TUAE"/>
    <property type="match status" value="1"/>
</dbReference>
<comment type="subcellular location">
    <subcellularLocation>
        <location evidence="1">Membrane</location>
        <topology evidence="1">Multi-pass membrane protein</topology>
    </subcellularLocation>
</comment>
<sequence length="397" mass="45820">MLDSKHIVADRKVEKGQKLAKILLIIGLIINFIAFMDVRFLTMYRKIASFNIFFLVFILILSGKIKKKVSTNLFSILILTIYGTCTVLINSGGLGSIINYIYGFVIIIVFSQFCFTKKDFKILTLFLFLLNFYWVTKSKGYYNKVIYEGIHNINPNVVGYLILYTSMLICIFIGQLKYKFKKIIILFVLATSVYGIALLEVRGSLIPLIVFILLNYVIPKDFYRKKQKRIVYANFIIIMVGVLFPIVYLMMYKYGINIEISFINKNLYTGREVIWNSFFLTMEDTIKWLFGLGSRAELLGIGEKLDLHNNYLAIIANFGVIGFVGYFGFILKKIHFICTFKSLSDLKISLLIGFMCVLINGYFEATIYFAPIFFLLFIFLGIANAETEKELFNNEQI</sequence>
<keyword evidence="4 5" id="KW-0472">Membrane</keyword>
<feature type="transmembrane region" description="Helical" evidence="5">
    <location>
        <begin position="311"/>
        <end position="331"/>
    </location>
</feature>
<feature type="transmembrane region" description="Helical" evidence="5">
    <location>
        <begin position="72"/>
        <end position="91"/>
    </location>
</feature>
<evidence type="ECO:0000256" key="1">
    <source>
        <dbReference type="ARBA" id="ARBA00004141"/>
    </source>
</evidence>
<evidence type="ECO:0000313" key="7">
    <source>
        <dbReference type="EMBL" id="SHK14369.1"/>
    </source>
</evidence>
<evidence type="ECO:0000256" key="2">
    <source>
        <dbReference type="ARBA" id="ARBA00022692"/>
    </source>
</evidence>